<dbReference type="SUPFAM" id="SSF56219">
    <property type="entry name" value="DNase I-like"/>
    <property type="match status" value="1"/>
</dbReference>
<dbReference type="GO" id="GO:0004519">
    <property type="term" value="F:endonuclease activity"/>
    <property type="evidence" value="ECO:0007669"/>
    <property type="project" value="UniProtKB-KW"/>
</dbReference>
<dbReference type="RefSeq" id="WP_172175873.1">
    <property type="nucleotide sequence ID" value="NZ_CASGKG010000014.1"/>
</dbReference>
<organism evidence="3 4">
    <name type="scientific">Xylanibacter rodentium</name>
    <dbReference type="NCBI Taxonomy" id="2736289"/>
    <lineage>
        <taxon>Bacteria</taxon>
        <taxon>Pseudomonadati</taxon>
        <taxon>Bacteroidota</taxon>
        <taxon>Bacteroidia</taxon>
        <taxon>Bacteroidales</taxon>
        <taxon>Prevotellaceae</taxon>
        <taxon>Xylanibacter</taxon>
    </lineage>
</organism>
<dbReference type="PANTHER" id="PTHR42834">
    <property type="entry name" value="ENDONUCLEASE/EXONUCLEASE/PHOSPHATASE FAMILY PROTEIN (AFU_ORTHOLOGUE AFUA_3G09210)"/>
    <property type="match status" value="1"/>
</dbReference>
<feature type="signal peptide" evidence="1">
    <location>
        <begin position="1"/>
        <end position="21"/>
    </location>
</feature>
<keyword evidence="4" id="KW-1185">Reference proteome</keyword>
<evidence type="ECO:0000256" key="1">
    <source>
        <dbReference type="SAM" id="SignalP"/>
    </source>
</evidence>
<dbReference type="Proteomes" id="UP001193734">
    <property type="component" value="Unassembled WGS sequence"/>
</dbReference>
<keyword evidence="3" id="KW-0540">Nuclease</keyword>
<reference evidence="3 4" key="1">
    <citation type="submission" date="2020-05" db="EMBL/GenBank/DDBJ databases">
        <title>Distinct polysaccharide utilization as determinants for interspecies competition between intestinal Prevotella spp.</title>
        <authorList>
            <person name="Galvez E.J.C."/>
            <person name="Iljazovic A."/>
            <person name="Strowig T."/>
        </authorList>
    </citation>
    <scope>NUCLEOTIDE SEQUENCE [LARGE SCALE GENOMIC DNA]</scope>
    <source>
        <strain evidence="3 4">PROD</strain>
    </source>
</reference>
<dbReference type="InterPro" id="IPR036691">
    <property type="entry name" value="Endo/exonu/phosph_ase_sf"/>
</dbReference>
<dbReference type="Gene3D" id="3.60.10.10">
    <property type="entry name" value="Endonuclease/exonuclease/phosphatase"/>
    <property type="match status" value="1"/>
</dbReference>
<proteinExistence type="predicted"/>
<evidence type="ECO:0000313" key="4">
    <source>
        <dbReference type="Proteomes" id="UP001193734"/>
    </source>
</evidence>
<gene>
    <name evidence="3" type="ORF">HPS55_03095</name>
</gene>
<keyword evidence="3" id="KW-0378">Hydrolase</keyword>
<keyword evidence="3" id="KW-0255">Endonuclease</keyword>
<dbReference type="EMBL" id="JABKKE010000003">
    <property type="protein sequence ID" value="NPE13319.1"/>
    <property type="molecule type" value="Genomic_DNA"/>
</dbReference>
<evidence type="ECO:0000313" key="3">
    <source>
        <dbReference type="EMBL" id="NPE13319.1"/>
    </source>
</evidence>
<dbReference type="Pfam" id="PF19580">
    <property type="entry name" value="Exo_endo_phos_3"/>
    <property type="match status" value="1"/>
</dbReference>
<comment type="caution">
    <text evidence="3">The sequence shown here is derived from an EMBL/GenBank/DDBJ whole genome shotgun (WGS) entry which is preliminary data.</text>
</comment>
<protein>
    <submittedName>
        <fullName evidence="3">Endonuclease/exonuclease/phosphatase family protein</fullName>
    </submittedName>
</protein>
<dbReference type="GeneID" id="82156744"/>
<accession>A0ABX2ARH6</accession>
<dbReference type="InterPro" id="IPR005135">
    <property type="entry name" value="Endo/exonuclease/phosphatase"/>
</dbReference>
<feature type="domain" description="Endonuclease/exonuclease/phosphatase" evidence="2">
    <location>
        <begin position="31"/>
        <end position="348"/>
    </location>
</feature>
<keyword evidence="1" id="KW-0732">Signal</keyword>
<sequence length="354" mass="40353">MKRKISLLLLALLLGAFQTWAQDKKFSVYAVGFYNLENLFDTCHDEGKRDYEFLPDGTYKWNGRKYTHKLHNLARVLSDMGTDMMPKNIGCAVIGVSEVENAKVLDDLTAQPELAARGYKYCHIEGPDRRGVDCAMLYNPRLFTVRDVKLVPYVQELEKDSAFYTRGFLTVSGTMAGEHVTVVVNHLPSRFSGSFYRESGGRQLRVLKDSLIKDDPNVKILVMGDMNDDPMDKSMAESLGAKREIKEVGDSDMYNPWWNVLAKEGRGTLMYNGAWNLFDQIILSPSLLCRDGKKDYSTLKYLKHQIFRRDYMIQQDGKYKGSPLRTHAGGVWLDGFSDHLPTIVYLVKEQNSVK</sequence>
<feature type="chain" id="PRO_5047072471" evidence="1">
    <location>
        <begin position="22"/>
        <end position="354"/>
    </location>
</feature>
<evidence type="ECO:0000259" key="2">
    <source>
        <dbReference type="Pfam" id="PF19580"/>
    </source>
</evidence>
<name>A0ABX2ARH6_9BACT</name>
<dbReference type="PANTHER" id="PTHR42834:SF1">
    <property type="entry name" value="ENDONUCLEASE_EXONUCLEASE_PHOSPHATASE FAMILY PROTEIN (AFU_ORTHOLOGUE AFUA_3G09210)"/>
    <property type="match status" value="1"/>
</dbReference>